<evidence type="ECO:0000256" key="1">
    <source>
        <dbReference type="ARBA" id="ARBA00005044"/>
    </source>
</evidence>
<dbReference type="EC" id="4.2.3.5" evidence="3"/>
<evidence type="ECO:0000256" key="2">
    <source>
        <dbReference type="ARBA" id="ARBA00008014"/>
    </source>
</evidence>
<dbReference type="GO" id="GO:0004107">
    <property type="term" value="F:chorismate synthase activity"/>
    <property type="evidence" value="ECO:0007669"/>
    <property type="project" value="UniProtKB-EC"/>
</dbReference>
<accession>X1AJT0</accession>
<dbReference type="InterPro" id="IPR035904">
    <property type="entry name" value="Chorismate_synth_AroC_sf"/>
</dbReference>
<evidence type="ECO:0000313" key="7">
    <source>
        <dbReference type="EMBL" id="GAG82569.1"/>
    </source>
</evidence>
<dbReference type="GO" id="GO:0008652">
    <property type="term" value="P:amino acid biosynthetic process"/>
    <property type="evidence" value="ECO:0007669"/>
    <property type="project" value="UniProtKB-KW"/>
</dbReference>
<dbReference type="Pfam" id="PF01264">
    <property type="entry name" value="Chorismate_synt"/>
    <property type="match status" value="1"/>
</dbReference>
<keyword evidence="4" id="KW-0028">Amino-acid biosynthesis</keyword>
<dbReference type="GO" id="GO:0009073">
    <property type="term" value="P:aromatic amino acid family biosynthetic process"/>
    <property type="evidence" value="ECO:0007669"/>
    <property type="project" value="UniProtKB-KW"/>
</dbReference>
<comment type="pathway">
    <text evidence="1">Metabolic intermediate biosynthesis; chorismate biosynthesis; chorismate from D-erythrose 4-phosphate and phosphoenolpyruvate: step 7/7.</text>
</comment>
<dbReference type="SUPFAM" id="SSF103263">
    <property type="entry name" value="Chorismate synthase, AroC"/>
    <property type="match status" value="1"/>
</dbReference>
<dbReference type="Gene3D" id="3.60.150.10">
    <property type="entry name" value="Chorismate synthase AroC"/>
    <property type="match status" value="1"/>
</dbReference>
<comment type="similarity">
    <text evidence="2">Belongs to the chorismate synthase family.</text>
</comment>
<dbReference type="InterPro" id="IPR000453">
    <property type="entry name" value="Chorismate_synth"/>
</dbReference>
<evidence type="ECO:0000256" key="5">
    <source>
        <dbReference type="ARBA" id="ARBA00023141"/>
    </source>
</evidence>
<dbReference type="PANTHER" id="PTHR21085:SF0">
    <property type="entry name" value="CHORISMATE SYNTHASE"/>
    <property type="match status" value="1"/>
</dbReference>
<reference evidence="7" key="1">
    <citation type="journal article" date="2014" name="Front. Microbiol.">
        <title>High frequency of phylogenetically diverse reductive dehalogenase-homologous genes in deep subseafloor sedimentary metagenomes.</title>
        <authorList>
            <person name="Kawai M."/>
            <person name="Futagami T."/>
            <person name="Toyoda A."/>
            <person name="Takaki Y."/>
            <person name="Nishi S."/>
            <person name="Hori S."/>
            <person name="Arai W."/>
            <person name="Tsubouchi T."/>
            <person name="Morono Y."/>
            <person name="Uchiyama I."/>
            <person name="Ito T."/>
            <person name="Fujiyama A."/>
            <person name="Inagaki F."/>
            <person name="Takami H."/>
        </authorList>
    </citation>
    <scope>NUCLEOTIDE SEQUENCE</scope>
    <source>
        <strain evidence="7">Expedition CK06-06</strain>
    </source>
</reference>
<dbReference type="PANTHER" id="PTHR21085">
    <property type="entry name" value="CHORISMATE SYNTHASE"/>
    <property type="match status" value="1"/>
</dbReference>
<evidence type="ECO:0000256" key="3">
    <source>
        <dbReference type="ARBA" id="ARBA00013036"/>
    </source>
</evidence>
<dbReference type="GO" id="GO:0005829">
    <property type="term" value="C:cytosol"/>
    <property type="evidence" value="ECO:0007669"/>
    <property type="project" value="TreeGrafter"/>
</dbReference>
<keyword evidence="5" id="KW-0057">Aromatic amino acid biosynthesis</keyword>
<sequence>MRFLTAGESHGKGLAGIIDEYPSGVLIDIDFLNHELSRRQKGFGRGRRMSIETDEVEIISGIRKGKSTGSPISFIIKNKDWNNWKEVMNITSPRGKDIEPEKKLLNPRPGHADLSGFLKYRL</sequence>
<dbReference type="AlphaFoldDB" id="X1AJT0"/>
<dbReference type="GO" id="GO:0009423">
    <property type="term" value="P:chorismate biosynthetic process"/>
    <property type="evidence" value="ECO:0007669"/>
    <property type="project" value="TreeGrafter"/>
</dbReference>
<dbReference type="GO" id="GO:0010181">
    <property type="term" value="F:FMN binding"/>
    <property type="evidence" value="ECO:0007669"/>
    <property type="project" value="TreeGrafter"/>
</dbReference>
<gene>
    <name evidence="7" type="ORF">S01H4_33816</name>
</gene>
<evidence type="ECO:0000256" key="6">
    <source>
        <dbReference type="ARBA" id="ARBA00023239"/>
    </source>
</evidence>
<comment type="caution">
    <text evidence="7">The sequence shown here is derived from an EMBL/GenBank/DDBJ whole genome shotgun (WGS) entry which is preliminary data.</text>
</comment>
<keyword evidence="6" id="KW-0456">Lyase</keyword>
<proteinExistence type="inferred from homology"/>
<feature type="non-terminal residue" evidence="7">
    <location>
        <position position="122"/>
    </location>
</feature>
<protein>
    <recommendedName>
        <fullName evidence="3">chorismate synthase</fullName>
        <ecNumber evidence="3">4.2.3.5</ecNumber>
    </recommendedName>
</protein>
<dbReference type="EMBL" id="BART01017834">
    <property type="protein sequence ID" value="GAG82569.1"/>
    <property type="molecule type" value="Genomic_DNA"/>
</dbReference>
<organism evidence="7">
    <name type="scientific">marine sediment metagenome</name>
    <dbReference type="NCBI Taxonomy" id="412755"/>
    <lineage>
        <taxon>unclassified sequences</taxon>
        <taxon>metagenomes</taxon>
        <taxon>ecological metagenomes</taxon>
    </lineage>
</organism>
<evidence type="ECO:0000256" key="4">
    <source>
        <dbReference type="ARBA" id="ARBA00022605"/>
    </source>
</evidence>
<name>X1AJT0_9ZZZZ</name>